<dbReference type="EMBL" id="CAKMRJ010005634">
    <property type="protein sequence ID" value="CAH1449537.1"/>
    <property type="molecule type" value="Genomic_DNA"/>
</dbReference>
<comment type="caution">
    <text evidence="2">The sequence shown here is derived from an EMBL/GenBank/DDBJ whole genome shotgun (WGS) entry which is preliminary data.</text>
</comment>
<keyword evidence="3" id="KW-1185">Reference proteome</keyword>
<protein>
    <submittedName>
        <fullName evidence="2">Uncharacterized protein</fullName>
    </submittedName>
</protein>
<feature type="compositionally biased region" description="Polar residues" evidence="1">
    <location>
        <begin position="89"/>
        <end position="109"/>
    </location>
</feature>
<evidence type="ECO:0000313" key="2">
    <source>
        <dbReference type="EMBL" id="CAH1449537.1"/>
    </source>
</evidence>
<reference evidence="2 3" key="1">
    <citation type="submission" date="2022-01" db="EMBL/GenBank/DDBJ databases">
        <authorList>
            <person name="Xiong W."/>
            <person name="Schranz E."/>
        </authorList>
    </citation>
    <scope>NUCLEOTIDE SEQUENCE [LARGE SCALE GENOMIC DNA]</scope>
</reference>
<gene>
    <name evidence="2" type="ORF">LVIROSA_LOCUS35015</name>
</gene>
<feature type="region of interest" description="Disordered" evidence="1">
    <location>
        <begin position="82"/>
        <end position="109"/>
    </location>
</feature>
<evidence type="ECO:0000256" key="1">
    <source>
        <dbReference type="SAM" id="MobiDB-lite"/>
    </source>
</evidence>
<dbReference type="Proteomes" id="UP001157418">
    <property type="component" value="Unassembled WGS sequence"/>
</dbReference>
<sequence>MKNAHDHLKVPQMEDVQLVKFLMFNTTKFVTTDANNFNYIRAISDVMLHKVLASNKIISIYKQIPKPDEENTVSDVRIDDYVNDDDSARSSNPKNLKQPYTKSIQTRTTNPESSQIAKVFVVSTNTSTPIHVQTENVFFLQNIINEPIVNLSQTQSPPVPHISPLPTTSQPQTTTIQYNTTPSCDDDDDEFAVTDDDEVEVISSFQPFVELVIAPSLVDDESDLDDTSVVSRITKKEYQLLNKKLNVLVRRADSFSPTNIQNLMLIHENSMKPILSENERLFDAQEKLISDSSVKVNEALSKAAATLSKVDYVITEGETLKESIISVNLSHHQTVVGALNTLVDHYYT</sequence>
<dbReference type="AlphaFoldDB" id="A0AAU9PIK4"/>
<evidence type="ECO:0000313" key="3">
    <source>
        <dbReference type="Proteomes" id="UP001157418"/>
    </source>
</evidence>
<name>A0AAU9PIK4_9ASTR</name>
<proteinExistence type="predicted"/>
<organism evidence="2 3">
    <name type="scientific">Lactuca virosa</name>
    <dbReference type="NCBI Taxonomy" id="75947"/>
    <lineage>
        <taxon>Eukaryota</taxon>
        <taxon>Viridiplantae</taxon>
        <taxon>Streptophyta</taxon>
        <taxon>Embryophyta</taxon>
        <taxon>Tracheophyta</taxon>
        <taxon>Spermatophyta</taxon>
        <taxon>Magnoliopsida</taxon>
        <taxon>eudicotyledons</taxon>
        <taxon>Gunneridae</taxon>
        <taxon>Pentapetalae</taxon>
        <taxon>asterids</taxon>
        <taxon>campanulids</taxon>
        <taxon>Asterales</taxon>
        <taxon>Asteraceae</taxon>
        <taxon>Cichorioideae</taxon>
        <taxon>Cichorieae</taxon>
        <taxon>Lactucinae</taxon>
        <taxon>Lactuca</taxon>
    </lineage>
</organism>
<accession>A0AAU9PIK4</accession>